<dbReference type="GO" id="GO:0030674">
    <property type="term" value="F:protein-macromolecule adaptor activity"/>
    <property type="evidence" value="ECO:0007669"/>
    <property type="project" value="TreeGrafter"/>
</dbReference>
<evidence type="ECO:0000256" key="10">
    <source>
        <dbReference type="SAM" id="Coils"/>
    </source>
</evidence>
<dbReference type="GO" id="GO:0051258">
    <property type="term" value="P:protein polymerization"/>
    <property type="evidence" value="ECO:0007669"/>
    <property type="project" value="InterPro"/>
</dbReference>
<evidence type="ECO:0000256" key="4">
    <source>
        <dbReference type="ARBA" id="ARBA00022696"/>
    </source>
</evidence>
<reference evidence="13" key="1">
    <citation type="submission" date="2021-01" db="EMBL/GenBank/DDBJ databases">
        <title>A chromosome-scale assembly of European eel, Anguilla anguilla.</title>
        <authorList>
            <person name="Henkel C."/>
            <person name="Jong-Raadsen S.A."/>
            <person name="Dufour S."/>
            <person name="Weltzien F.-A."/>
            <person name="Palstra A.P."/>
            <person name="Pelster B."/>
            <person name="Spaink H.P."/>
            <person name="Van Den Thillart G.E."/>
            <person name="Jansen H."/>
            <person name="Zahm M."/>
            <person name="Klopp C."/>
            <person name="Cedric C."/>
            <person name="Louis A."/>
            <person name="Berthelot C."/>
            <person name="Parey E."/>
            <person name="Roest Crollius H."/>
            <person name="Montfort J."/>
            <person name="Robinson-Rechavi M."/>
            <person name="Bucao C."/>
            <person name="Bouchez O."/>
            <person name="Gislard M."/>
            <person name="Lluch J."/>
            <person name="Milhes M."/>
            <person name="Lampietro C."/>
            <person name="Lopez Roques C."/>
            <person name="Donnadieu C."/>
            <person name="Braasch I."/>
            <person name="Desvignes T."/>
            <person name="Postlethwait J."/>
            <person name="Bobe J."/>
            <person name="Guiguen Y."/>
            <person name="Dirks R."/>
        </authorList>
    </citation>
    <scope>NUCLEOTIDE SEQUENCE</scope>
    <source>
        <strain evidence="13">Tag_6206</strain>
        <tissue evidence="13">Liver</tissue>
    </source>
</reference>
<dbReference type="NCBIfam" id="NF040941">
    <property type="entry name" value="GGGWT_bact"/>
    <property type="match status" value="1"/>
</dbReference>
<dbReference type="PROSITE" id="PS00514">
    <property type="entry name" value="FIBRINOGEN_C_1"/>
    <property type="match status" value="1"/>
</dbReference>
<comment type="caution">
    <text evidence="13">The sequence shown here is derived from an EMBL/GenBank/DDBJ whole genome shotgun (WGS) entry which is preliminary data.</text>
</comment>
<proteinExistence type="predicted"/>
<feature type="region of interest" description="Disordered" evidence="11">
    <location>
        <begin position="58"/>
        <end position="132"/>
    </location>
</feature>
<evidence type="ECO:0000256" key="1">
    <source>
        <dbReference type="ARBA" id="ARBA00004613"/>
    </source>
</evidence>
<dbReference type="EMBL" id="JAFIRN010000007">
    <property type="protein sequence ID" value="KAG5845243.1"/>
    <property type="molecule type" value="Genomic_DNA"/>
</dbReference>
<dbReference type="Pfam" id="PF08702">
    <property type="entry name" value="Fib_alpha"/>
    <property type="match status" value="1"/>
</dbReference>
<gene>
    <name evidence="13" type="ORF">ANANG_G00136730</name>
</gene>
<feature type="compositionally biased region" description="Polar residues" evidence="11">
    <location>
        <begin position="99"/>
        <end position="119"/>
    </location>
</feature>
<dbReference type="PANTHER" id="PTHR47221:SF5">
    <property type="entry name" value="FIBRINOGEN C-TERMINAL DOMAIN-CONTAINING PROTEIN"/>
    <property type="match status" value="1"/>
</dbReference>
<dbReference type="InterPro" id="IPR014716">
    <property type="entry name" value="Fibrinogen_a/b/g_C_1"/>
</dbReference>
<evidence type="ECO:0000256" key="3">
    <source>
        <dbReference type="ARBA" id="ARBA00022525"/>
    </source>
</evidence>
<sequence length="526" mass="59339">GEGRSLREYINTVLCPEEHALERNHHYRNQDTFFFIMKRLLLLCLFVYAVQCASTDYDESDLDDTVDPTPKTLDPRGHRPVSRGTDHYSTYNPAPPPVSGSSTYRGRPSTTTTDGSTQEQQKEEQPDAGGCTHLSEKMGVMCPTGCELKSVILKQEKSVKAAVTKLKEDVNDLSKSSNTIYRYVDGLSNALRERQRVSEDNTNVVGQYTNDLEGQHAFVKDTIDTTFPSNIRILQKVLESLRDKIQKVETAIMAQRTKCDKPCTTSCPIPVVSGKECEDIFRKGGDNSEMYLIQPDSFFSPYKVYCDMTTLKGGWTLVQNRQDGSVDFGRRWDDYRAGFGNIASDSGKGFCSNPGEYWLGNDKISQLTKMGPTEVLIEMEDWKGDKVKAQYQQFTVQGEMSGYVLAVGKYQGTAGNSFLDGATELTGENRTMTIHNGMMFSTYDRDNDKWLPGDPTKQCSREDGGGWWYNRCHSSNPNGRYYWGGQYSKDMAKHGTDDGIVWMNWKGSWYSLKAISMKIRPFFAAR</sequence>
<protein>
    <recommendedName>
        <fullName evidence="2">Fibrinogen beta chain</fullName>
    </recommendedName>
</protein>
<organism evidence="13 14">
    <name type="scientific">Anguilla anguilla</name>
    <name type="common">European freshwater eel</name>
    <name type="synonym">Muraena anguilla</name>
    <dbReference type="NCBI Taxonomy" id="7936"/>
    <lineage>
        <taxon>Eukaryota</taxon>
        <taxon>Metazoa</taxon>
        <taxon>Chordata</taxon>
        <taxon>Craniata</taxon>
        <taxon>Vertebrata</taxon>
        <taxon>Euteleostomi</taxon>
        <taxon>Actinopterygii</taxon>
        <taxon>Neopterygii</taxon>
        <taxon>Teleostei</taxon>
        <taxon>Anguilliformes</taxon>
        <taxon>Anguillidae</taxon>
        <taxon>Anguilla</taxon>
    </lineage>
</organism>
<dbReference type="GO" id="GO:0042730">
    <property type="term" value="P:fibrinolysis"/>
    <property type="evidence" value="ECO:0007669"/>
    <property type="project" value="TreeGrafter"/>
</dbReference>
<dbReference type="Proteomes" id="UP001044222">
    <property type="component" value="Chromosome 7"/>
</dbReference>
<dbReference type="Gene3D" id="3.90.215.10">
    <property type="entry name" value="Gamma Fibrinogen, chain A, domain 1"/>
    <property type="match status" value="1"/>
</dbReference>
<evidence type="ECO:0000256" key="7">
    <source>
        <dbReference type="ARBA" id="ARBA00023157"/>
    </source>
</evidence>
<dbReference type="GO" id="GO:0072377">
    <property type="term" value="P:blood coagulation, common pathway"/>
    <property type="evidence" value="ECO:0007669"/>
    <property type="project" value="TreeGrafter"/>
</dbReference>
<evidence type="ECO:0000256" key="8">
    <source>
        <dbReference type="ARBA" id="ARBA00023180"/>
    </source>
</evidence>
<dbReference type="SMART" id="SM00186">
    <property type="entry name" value="FBG"/>
    <property type="match status" value="1"/>
</dbReference>
<dbReference type="PANTHER" id="PTHR47221">
    <property type="entry name" value="FIBRINOGEN ALPHA CHAIN"/>
    <property type="match status" value="1"/>
</dbReference>
<dbReference type="InterPro" id="IPR020837">
    <property type="entry name" value="Fibrinogen_CS"/>
</dbReference>
<name>A0A9D3MG39_ANGAN</name>
<keyword evidence="4" id="KW-0356">Hemostasis</keyword>
<evidence type="ECO:0000259" key="12">
    <source>
        <dbReference type="PROSITE" id="PS51406"/>
    </source>
</evidence>
<evidence type="ECO:0000256" key="2">
    <source>
        <dbReference type="ARBA" id="ARBA00016534"/>
    </source>
</evidence>
<dbReference type="FunFam" id="3.90.215.10:FF:000006">
    <property type="entry name" value="Fibrinogen beta chain"/>
    <property type="match status" value="1"/>
</dbReference>
<dbReference type="GO" id="GO:0005577">
    <property type="term" value="C:fibrinogen complex"/>
    <property type="evidence" value="ECO:0007669"/>
    <property type="project" value="InterPro"/>
</dbReference>
<feature type="non-terminal residue" evidence="13">
    <location>
        <position position="526"/>
    </location>
</feature>
<dbReference type="GO" id="GO:0005102">
    <property type="term" value="F:signaling receptor binding"/>
    <property type="evidence" value="ECO:0007669"/>
    <property type="project" value="InterPro"/>
</dbReference>
<dbReference type="GO" id="GO:0005201">
    <property type="term" value="F:extracellular matrix structural constituent"/>
    <property type="evidence" value="ECO:0007669"/>
    <property type="project" value="TreeGrafter"/>
</dbReference>
<keyword evidence="7" id="KW-1015">Disulfide bond</keyword>
<evidence type="ECO:0000256" key="9">
    <source>
        <dbReference type="ARBA" id="ARBA00025974"/>
    </source>
</evidence>
<dbReference type="SUPFAM" id="SSF56496">
    <property type="entry name" value="Fibrinogen C-terminal domain-like"/>
    <property type="match status" value="1"/>
</dbReference>
<comment type="subunit">
    <text evidence="9">Heterohexamer; disulfide linked. Contains 2 sets of 3 non-identical chains (alpha, beta and gamma). The 2 heterotrimers are in head to head conformation with the N-termini in a small central domain.</text>
</comment>
<keyword evidence="8" id="KW-0325">Glycoprotein</keyword>
<keyword evidence="5 10" id="KW-0175">Coiled coil</keyword>
<dbReference type="SUPFAM" id="SSF58010">
    <property type="entry name" value="Fibrinogen coiled-coil and central regions"/>
    <property type="match status" value="1"/>
</dbReference>
<keyword evidence="14" id="KW-1185">Reference proteome</keyword>
<evidence type="ECO:0000313" key="14">
    <source>
        <dbReference type="Proteomes" id="UP001044222"/>
    </source>
</evidence>
<dbReference type="Pfam" id="PF00147">
    <property type="entry name" value="Fibrinogen_C"/>
    <property type="match status" value="1"/>
</dbReference>
<evidence type="ECO:0000256" key="11">
    <source>
        <dbReference type="SAM" id="MobiDB-lite"/>
    </source>
</evidence>
<dbReference type="InterPro" id="IPR036056">
    <property type="entry name" value="Fibrinogen-like_C"/>
</dbReference>
<keyword evidence="3" id="KW-0964">Secreted</keyword>
<evidence type="ECO:0000313" key="13">
    <source>
        <dbReference type="EMBL" id="KAG5845243.1"/>
    </source>
</evidence>
<accession>A0A9D3MG39</accession>
<dbReference type="FunFam" id="1.20.5.50:FF:000002">
    <property type="entry name" value="Fibrinogen beta chain"/>
    <property type="match status" value="1"/>
</dbReference>
<dbReference type="InterPro" id="IPR012290">
    <property type="entry name" value="Fibrinogen_a/b/g_coil_dom"/>
</dbReference>
<feature type="coiled-coil region" evidence="10">
    <location>
        <begin position="231"/>
        <end position="258"/>
    </location>
</feature>
<dbReference type="InterPro" id="IPR002181">
    <property type="entry name" value="Fibrinogen_a/b/g_C_dom"/>
</dbReference>
<dbReference type="PROSITE" id="PS51406">
    <property type="entry name" value="FIBRINOGEN_C_2"/>
    <property type="match status" value="1"/>
</dbReference>
<evidence type="ECO:0000256" key="5">
    <source>
        <dbReference type="ARBA" id="ARBA00023054"/>
    </source>
</evidence>
<dbReference type="InterPro" id="IPR037579">
    <property type="entry name" value="FIB_ANG-like"/>
</dbReference>
<dbReference type="CDD" id="cd00087">
    <property type="entry name" value="FReD"/>
    <property type="match status" value="1"/>
</dbReference>
<dbReference type="GO" id="GO:0034116">
    <property type="term" value="P:positive regulation of heterotypic cell-cell adhesion"/>
    <property type="evidence" value="ECO:0007669"/>
    <property type="project" value="TreeGrafter"/>
</dbReference>
<dbReference type="GO" id="GO:0070527">
    <property type="term" value="P:platelet aggregation"/>
    <property type="evidence" value="ECO:0007669"/>
    <property type="project" value="TreeGrafter"/>
</dbReference>
<dbReference type="SMART" id="SM01212">
    <property type="entry name" value="Fib_alpha"/>
    <property type="match status" value="1"/>
</dbReference>
<feature type="domain" description="Fibrinogen C-terminal" evidence="12">
    <location>
        <begin position="268"/>
        <end position="523"/>
    </location>
</feature>
<dbReference type="AlphaFoldDB" id="A0A9D3MG39"/>
<dbReference type="Gene3D" id="1.20.5.50">
    <property type="match status" value="2"/>
</dbReference>
<keyword evidence="6" id="KW-0094">Blood coagulation</keyword>
<evidence type="ECO:0000256" key="6">
    <source>
        <dbReference type="ARBA" id="ARBA00023084"/>
    </source>
</evidence>
<comment type="subcellular location">
    <subcellularLocation>
        <location evidence="1">Secreted</location>
    </subcellularLocation>
</comment>